<accession>A0A1J4T9Y9</accession>
<gene>
    <name evidence="2" type="ORF">AUJ27_00400</name>
</gene>
<dbReference type="Gene3D" id="3.40.50.10600">
    <property type="entry name" value="SpoIIaa-like domains"/>
    <property type="match status" value="1"/>
</dbReference>
<name>A0A1J4T9Y9_9BACT</name>
<reference evidence="2 3" key="1">
    <citation type="journal article" date="2016" name="Environ. Microbiol.">
        <title>Genomic resolution of a cold subsurface aquifer community provides metabolic insights for novel microbes adapted to high CO concentrations.</title>
        <authorList>
            <person name="Probst A.J."/>
            <person name="Castelle C.J."/>
            <person name="Singh A."/>
            <person name="Brown C.T."/>
            <person name="Anantharaman K."/>
            <person name="Sharon I."/>
            <person name="Hug L.A."/>
            <person name="Burstein D."/>
            <person name="Emerson J.B."/>
            <person name="Thomas B.C."/>
            <person name="Banfield J.F."/>
        </authorList>
    </citation>
    <scope>NUCLEOTIDE SEQUENCE [LARGE SCALE GENOMIC DNA]</scope>
    <source>
        <strain evidence="2">CG1_02_37_44</strain>
    </source>
</reference>
<dbReference type="Proteomes" id="UP000183192">
    <property type="component" value="Unassembled WGS sequence"/>
</dbReference>
<protein>
    <recommendedName>
        <fullName evidence="1">DUF7793 domain-containing protein</fullName>
    </recommendedName>
</protein>
<dbReference type="InterPro" id="IPR038396">
    <property type="entry name" value="SpoIIAA-like_sf"/>
</dbReference>
<evidence type="ECO:0000259" key="1">
    <source>
        <dbReference type="Pfam" id="PF25056"/>
    </source>
</evidence>
<evidence type="ECO:0000313" key="2">
    <source>
        <dbReference type="EMBL" id="OIO08586.1"/>
    </source>
</evidence>
<dbReference type="AlphaFoldDB" id="A0A1J4T9Y9"/>
<comment type="caution">
    <text evidence="2">The sequence shown here is derived from an EMBL/GenBank/DDBJ whole genome shotgun (WGS) entry which is preliminary data.</text>
</comment>
<dbReference type="InterPro" id="IPR056695">
    <property type="entry name" value="DUF7793"/>
</dbReference>
<sequence>MDNNIKKPKNKVWLENGIVYYVISKPVDEKEAILLDNFGTEFINSGQAFYIIIDIRQSSQFTSGARKVWVKFLQNSNAKKAAIFGGNIFVRTLASFVIAATHKKNIKFFNNKINALKWLMEK</sequence>
<feature type="domain" description="DUF7793" evidence="1">
    <location>
        <begin position="13"/>
        <end position="121"/>
    </location>
</feature>
<proteinExistence type="predicted"/>
<organism evidence="2 3">
    <name type="scientific">Candidatus Falkowbacteria bacterium CG1_02_37_44</name>
    <dbReference type="NCBI Taxonomy" id="1805146"/>
    <lineage>
        <taxon>Bacteria</taxon>
        <taxon>Candidatus Falkowiibacteriota</taxon>
    </lineage>
</organism>
<dbReference type="EMBL" id="MNUU01000006">
    <property type="protein sequence ID" value="OIO08586.1"/>
    <property type="molecule type" value="Genomic_DNA"/>
</dbReference>
<dbReference type="Pfam" id="PF25056">
    <property type="entry name" value="DUF7793"/>
    <property type="match status" value="1"/>
</dbReference>
<evidence type="ECO:0000313" key="3">
    <source>
        <dbReference type="Proteomes" id="UP000183192"/>
    </source>
</evidence>